<protein>
    <recommendedName>
        <fullName evidence="3">DUF1508 domain-containing protein</fullName>
    </recommendedName>
</protein>
<sequence>MMSGYLTGKSANIGGERRRYTVIEKPDGWCVSLNGMTTGAFPNRAAAATVARSLQHQADNLNHVYERKSH</sequence>
<accession>A0A397NNY6</accession>
<dbReference type="EMBL" id="QXDC01000004">
    <property type="protein sequence ID" value="RIA37333.1"/>
    <property type="molecule type" value="Genomic_DNA"/>
</dbReference>
<name>A0A397NNY6_9SPHN</name>
<keyword evidence="2" id="KW-1185">Reference proteome</keyword>
<gene>
    <name evidence="1" type="ORF">DFR49_3215</name>
</gene>
<comment type="caution">
    <text evidence="1">The sequence shown here is derived from an EMBL/GenBank/DDBJ whole genome shotgun (WGS) entry which is preliminary data.</text>
</comment>
<reference evidence="1 2" key="1">
    <citation type="submission" date="2018-08" db="EMBL/GenBank/DDBJ databases">
        <title>Genomic Encyclopedia of Type Strains, Phase IV (KMG-IV): sequencing the most valuable type-strain genomes for metagenomic binning, comparative biology and taxonomic classification.</title>
        <authorList>
            <person name="Goeker M."/>
        </authorList>
    </citation>
    <scope>NUCLEOTIDE SEQUENCE [LARGE SCALE GENOMIC DNA]</scope>
    <source>
        <strain evidence="1 2">DSM 25527</strain>
    </source>
</reference>
<dbReference type="Proteomes" id="UP000266568">
    <property type="component" value="Unassembled WGS sequence"/>
</dbReference>
<evidence type="ECO:0000313" key="1">
    <source>
        <dbReference type="EMBL" id="RIA37333.1"/>
    </source>
</evidence>
<evidence type="ECO:0008006" key="3">
    <source>
        <dbReference type="Google" id="ProtNLM"/>
    </source>
</evidence>
<organism evidence="1 2">
    <name type="scientific">Hephaestia caeni</name>
    <dbReference type="NCBI Taxonomy" id="645617"/>
    <lineage>
        <taxon>Bacteria</taxon>
        <taxon>Pseudomonadati</taxon>
        <taxon>Pseudomonadota</taxon>
        <taxon>Alphaproteobacteria</taxon>
        <taxon>Sphingomonadales</taxon>
        <taxon>Sphingomonadaceae</taxon>
        <taxon>Hephaestia</taxon>
    </lineage>
</organism>
<dbReference type="AlphaFoldDB" id="A0A397NNY6"/>
<evidence type="ECO:0000313" key="2">
    <source>
        <dbReference type="Proteomes" id="UP000266568"/>
    </source>
</evidence>
<proteinExistence type="predicted"/>